<dbReference type="EMBL" id="AP018248">
    <property type="protein sequence ID" value="BAZ01022.1"/>
    <property type="molecule type" value="Genomic_DNA"/>
</dbReference>
<name>A0A1Z4N5T5_9CYAN</name>
<gene>
    <name evidence="1" type="ORF">NIES37_50200</name>
</gene>
<organism evidence="1 2">
    <name type="scientific">Tolypothrix tenuis PCC 7101</name>
    <dbReference type="NCBI Taxonomy" id="231146"/>
    <lineage>
        <taxon>Bacteria</taxon>
        <taxon>Bacillati</taxon>
        <taxon>Cyanobacteriota</taxon>
        <taxon>Cyanophyceae</taxon>
        <taxon>Nostocales</taxon>
        <taxon>Tolypothrichaceae</taxon>
        <taxon>Tolypothrix</taxon>
    </lineage>
</organism>
<evidence type="ECO:0000313" key="2">
    <source>
        <dbReference type="Proteomes" id="UP000218785"/>
    </source>
</evidence>
<dbReference type="KEGG" id="ttq:NIES37_50200"/>
<protein>
    <recommendedName>
        <fullName evidence="3">DUF3703 domain-containing protein</fullName>
    </recommendedName>
</protein>
<keyword evidence="2" id="KW-1185">Reference proteome</keyword>
<dbReference type="Pfam" id="PF12487">
    <property type="entry name" value="DUF3703"/>
    <property type="match status" value="1"/>
</dbReference>
<dbReference type="RefSeq" id="WP_096580323.1">
    <property type="nucleotide sequence ID" value="NZ_CAWNJS010000001.1"/>
</dbReference>
<evidence type="ECO:0008006" key="3">
    <source>
        <dbReference type="Google" id="ProtNLM"/>
    </source>
</evidence>
<dbReference type="AlphaFoldDB" id="A0A1Z4N5T5"/>
<evidence type="ECO:0000313" key="1">
    <source>
        <dbReference type="EMBL" id="BAZ01022.1"/>
    </source>
</evidence>
<proteinExistence type="predicted"/>
<accession>A0A1Z4N5T5</accession>
<sequence length="114" mass="13026">MKAIVYEHFQAELDRAKIAIAEQDFETAWIALQRAHILGQQDAIAHTIAHWNMLKLAWRQRDSQEIIGQLISTVSAFPLTLLYGKNRYLRGGKANVKDSEKMSVPPDIQQLLNQ</sequence>
<dbReference type="InterPro" id="IPR022172">
    <property type="entry name" value="DUF3703"/>
</dbReference>
<reference evidence="1 2" key="1">
    <citation type="submission" date="2017-06" db="EMBL/GenBank/DDBJ databases">
        <title>Genome sequencing of cyanobaciteial culture collection at National Institute for Environmental Studies (NIES).</title>
        <authorList>
            <person name="Hirose Y."/>
            <person name="Shimura Y."/>
            <person name="Fujisawa T."/>
            <person name="Nakamura Y."/>
            <person name="Kawachi M."/>
        </authorList>
    </citation>
    <scope>NUCLEOTIDE SEQUENCE [LARGE SCALE GENOMIC DNA]</scope>
    <source>
        <strain evidence="1 2">NIES-37</strain>
    </source>
</reference>
<dbReference type="Proteomes" id="UP000218785">
    <property type="component" value="Chromosome"/>
</dbReference>